<dbReference type="AlphaFoldDB" id="A0A177U106"/>
<reference evidence="3" key="2">
    <citation type="journal article" date="2019" name="IMA Fungus">
        <title>Genome sequencing and comparison of five Tilletia species to identify candidate genes for the detection of regulated species infecting wheat.</title>
        <authorList>
            <person name="Nguyen H.D.T."/>
            <person name="Sultana T."/>
            <person name="Kesanakurti P."/>
            <person name="Hambleton S."/>
        </authorList>
    </citation>
    <scope>NUCLEOTIDE SEQUENCE</scope>
    <source>
        <strain evidence="3">DAOMC 238032</strain>
    </source>
</reference>
<feature type="region of interest" description="Disordered" evidence="1">
    <location>
        <begin position="382"/>
        <end position="403"/>
    </location>
</feature>
<feature type="compositionally biased region" description="Acidic residues" evidence="1">
    <location>
        <begin position="290"/>
        <end position="299"/>
    </location>
</feature>
<keyword evidence="2" id="KW-1133">Transmembrane helix</keyword>
<keyword evidence="2" id="KW-0812">Transmembrane</keyword>
<name>A0A177U106_9BASI</name>
<comment type="caution">
    <text evidence="3">The sequence shown here is derived from an EMBL/GenBank/DDBJ whole genome shotgun (WGS) entry which is preliminary data.</text>
</comment>
<protein>
    <submittedName>
        <fullName evidence="3">Uncharacterized protein</fullName>
    </submittedName>
</protein>
<proteinExistence type="predicted"/>
<feature type="region of interest" description="Disordered" evidence="1">
    <location>
        <begin position="422"/>
        <end position="456"/>
    </location>
</feature>
<feature type="transmembrane region" description="Helical" evidence="2">
    <location>
        <begin position="139"/>
        <end position="160"/>
    </location>
</feature>
<dbReference type="Proteomes" id="UP000077671">
    <property type="component" value="Unassembled WGS sequence"/>
</dbReference>
<evidence type="ECO:0000313" key="3">
    <source>
        <dbReference type="EMBL" id="KAE8247072.1"/>
    </source>
</evidence>
<gene>
    <name evidence="3" type="ORF">A4X03_0g7149</name>
</gene>
<dbReference type="EMBL" id="LWDD02001588">
    <property type="protein sequence ID" value="KAE8247072.1"/>
    <property type="molecule type" value="Genomic_DNA"/>
</dbReference>
<reference evidence="3" key="1">
    <citation type="submission" date="2016-04" db="EMBL/GenBank/DDBJ databases">
        <authorList>
            <person name="Nguyen H.D."/>
            <person name="Kesanakurti P."/>
            <person name="Cullis J."/>
            <person name="Levesque C.A."/>
            <person name="Hambleton S."/>
        </authorList>
    </citation>
    <scope>NUCLEOTIDE SEQUENCE</scope>
    <source>
        <strain evidence="3">DAOMC 238032</strain>
    </source>
</reference>
<evidence type="ECO:0000313" key="4">
    <source>
        <dbReference type="Proteomes" id="UP000077671"/>
    </source>
</evidence>
<feature type="compositionally biased region" description="Basic and acidic residues" evidence="1">
    <location>
        <begin position="445"/>
        <end position="456"/>
    </location>
</feature>
<feature type="region of interest" description="Disordered" evidence="1">
    <location>
        <begin position="231"/>
        <end position="299"/>
    </location>
</feature>
<accession>A0A177U106</accession>
<organism evidence="3 4">
    <name type="scientific">Tilletia caries</name>
    <name type="common">wheat bunt fungus</name>
    <dbReference type="NCBI Taxonomy" id="13290"/>
    <lineage>
        <taxon>Eukaryota</taxon>
        <taxon>Fungi</taxon>
        <taxon>Dikarya</taxon>
        <taxon>Basidiomycota</taxon>
        <taxon>Ustilaginomycotina</taxon>
        <taxon>Exobasidiomycetes</taxon>
        <taxon>Tilletiales</taxon>
        <taxon>Tilletiaceae</taxon>
        <taxon>Tilletia</taxon>
    </lineage>
</organism>
<evidence type="ECO:0000256" key="1">
    <source>
        <dbReference type="SAM" id="MobiDB-lite"/>
    </source>
</evidence>
<feature type="region of interest" description="Disordered" evidence="1">
    <location>
        <begin position="326"/>
        <end position="368"/>
    </location>
</feature>
<keyword evidence="2" id="KW-0472">Membrane</keyword>
<feature type="transmembrane region" description="Helical" evidence="2">
    <location>
        <begin position="94"/>
        <end position="118"/>
    </location>
</feature>
<feature type="transmembrane region" description="Helical" evidence="2">
    <location>
        <begin position="180"/>
        <end position="201"/>
    </location>
</feature>
<feature type="transmembrane region" description="Helical" evidence="2">
    <location>
        <begin position="49"/>
        <end position="74"/>
    </location>
</feature>
<evidence type="ECO:0000256" key="2">
    <source>
        <dbReference type="SAM" id="Phobius"/>
    </source>
</evidence>
<sequence>MFKKAVPEGGGMHVRVASGCPTSFHTDDDHLDIGQYIHTYIQKTDMLHILAPFILSDLGLAGLKLVLAAIQTGLTFTRLSTASSSGKPINQATAVVIPAIYGGCAIAQIVLCALLAGVHAVELKKGELGVAVWRLAKGLVWATVGLTALMVIAGVVTIATNYTGSDHWYTDGSKAFNTPFTITFIIFMALSVLHIFVLFLYRRRVLSQGPRAKGRIGNDYEQVGATLSNSLRRARRVEDSSSGGGEMAERLPLGGAADVATARSPSGYDSHHRGESSGLQRQYSSAGYADYDEEEEGEGYEEAAMYAHGGDPSRHSRYSSAGVQHPLTHAQHGGGDDGNDASYPSFPRPSHAAQLPAHGGHHSQQATYASAEPDHFIHSHPQQARFAEQEDTGLRPTVAQQEQPHRVAYQIPASVVPNYTGSTALPTYHEPGYTHNHTGSQADAGRIRHDQYSSYA</sequence>